<organism evidence="10 11">
    <name type="scientific">bacterium (Candidatus Blackallbacteria) CG17_big_fil_post_rev_8_21_14_2_50_48_46</name>
    <dbReference type="NCBI Taxonomy" id="2014261"/>
    <lineage>
        <taxon>Bacteria</taxon>
        <taxon>Candidatus Blackallbacteria</taxon>
    </lineage>
</organism>
<dbReference type="GO" id="GO:0097363">
    <property type="term" value="F:protein O-acetylglucosaminyltransferase activity"/>
    <property type="evidence" value="ECO:0007669"/>
    <property type="project" value="UniProtKB-EC"/>
</dbReference>
<dbReference type="EMBL" id="PFFQ01000054">
    <property type="protein sequence ID" value="PIW15080.1"/>
    <property type="molecule type" value="Genomic_DNA"/>
</dbReference>
<dbReference type="AlphaFoldDB" id="A0A2M7G083"/>
<accession>A0A2M7G083</accession>
<dbReference type="SUPFAM" id="SSF53756">
    <property type="entry name" value="UDP-Glycosyltransferase/glycogen phosphorylase"/>
    <property type="match status" value="1"/>
</dbReference>
<dbReference type="SMART" id="SM00028">
    <property type="entry name" value="TPR"/>
    <property type="match status" value="4"/>
</dbReference>
<dbReference type="GO" id="GO:0006493">
    <property type="term" value="P:protein O-linked glycosylation"/>
    <property type="evidence" value="ECO:0007669"/>
    <property type="project" value="TreeGrafter"/>
</dbReference>
<dbReference type="InterPro" id="IPR011990">
    <property type="entry name" value="TPR-like_helical_dom_sf"/>
</dbReference>
<protein>
    <recommendedName>
        <fullName evidence="3">protein O-GlcNAc transferase</fullName>
        <ecNumber evidence="3">2.4.1.255</ecNumber>
    </recommendedName>
</protein>
<dbReference type="Gene3D" id="3.40.50.2000">
    <property type="entry name" value="Glycogen Phosphorylase B"/>
    <property type="match status" value="1"/>
</dbReference>
<keyword evidence="5" id="KW-0808">Transferase</keyword>
<evidence type="ECO:0000313" key="10">
    <source>
        <dbReference type="EMBL" id="PIW15080.1"/>
    </source>
</evidence>
<gene>
    <name evidence="10" type="ORF">COW36_19350</name>
</gene>
<dbReference type="InterPro" id="IPR029489">
    <property type="entry name" value="OGT/SEC/SPY_C"/>
</dbReference>
<comment type="pathway">
    <text evidence="1">Protein modification; protein glycosylation.</text>
</comment>
<dbReference type="PROSITE" id="PS50005">
    <property type="entry name" value="TPR"/>
    <property type="match status" value="1"/>
</dbReference>
<reference evidence="10 11" key="1">
    <citation type="submission" date="2017-09" db="EMBL/GenBank/DDBJ databases">
        <title>Depth-based differentiation of microbial function through sediment-hosted aquifers and enrichment of novel symbionts in the deep terrestrial subsurface.</title>
        <authorList>
            <person name="Probst A.J."/>
            <person name="Ladd B."/>
            <person name="Jarett J.K."/>
            <person name="Geller-Mcgrath D.E."/>
            <person name="Sieber C.M."/>
            <person name="Emerson J.B."/>
            <person name="Anantharaman K."/>
            <person name="Thomas B.C."/>
            <person name="Malmstrom R."/>
            <person name="Stieglmeier M."/>
            <person name="Klingl A."/>
            <person name="Woyke T."/>
            <person name="Ryan C.M."/>
            <person name="Banfield J.F."/>
        </authorList>
    </citation>
    <scope>NUCLEOTIDE SEQUENCE [LARGE SCALE GENOMIC DNA]</scope>
    <source>
        <strain evidence="10">CG17_big_fil_post_rev_8_21_14_2_50_48_46</strain>
    </source>
</reference>
<dbReference type="PANTHER" id="PTHR44998:SF1">
    <property type="entry name" value="UDP-N-ACETYLGLUCOSAMINE--PEPTIDE N-ACETYLGLUCOSAMINYLTRANSFERASE 110 KDA SUBUNIT"/>
    <property type="match status" value="1"/>
</dbReference>
<evidence type="ECO:0000256" key="1">
    <source>
        <dbReference type="ARBA" id="ARBA00004922"/>
    </source>
</evidence>
<name>A0A2M7G083_9BACT</name>
<dbReference type="Proteomes" id="UP000231019">
    <property type="component" value="Unassembled WGS sequence"/>
</dbReference>
<comment type="caution">
    <text evidence="10">The sequence shown here is derived from an EMBL/GenBank/DDBJ whole genome shotgun (WGS) entry which is preliminary data.</text>
</comment>
<dbReference type="PANTHER" id="PTHR44998">
    <property type="match status" value="1"/>
</dbReference>
<dbReference type="Gene3D" id="3.40.50.11380">
    <property type="match status" value="1"/>
</dbReference>
<comment type="similarity">
    <text evidence="2">Belongs to the glycosyltransferase 41 family. O-GlcNAc transferase subfamily.</text>
</comment>
<keyword evidence="4" id="KW-0328">Glycosyltransferase</keyword>
<dbReference type="EC" id="2.4.1.255" evidence="3"/>
<sequence>MVLLPIILSGNSSSLSTGKALFEKALTQIKAKAWAEALELLKQAQAQAESTPELFHALGLCLQNLAQAEAAEKAYRQALSLTPDAIESLNNLAWLLRNTAPEEALSLCCQALTLTPIDSEAALALLPLQAELLLKLNPQGLYPVWKNWLAHPQARPEDWLAGAQQALKIGAPEKAFELLEAGLNRFPWEMELRLTLLGLYETYARYTPLIQKSLEGLRALPEWQKGDQAQLYAFLARAYQAIGEEAQAQWALQEAQKRKPSDALKLEALLMLPLLYQNSAQAQTARVRFISQLESLKNGPPLCIAEPFRELKTAPFYPAFQAELNRAPFEKLAEIYTRFLPSFQPEFVKGSGRIKIGFVSHFFYEHSVLHLFEALISGLDPCRFEVAVFLIAPAIQDARTQHLADRVENFFSLSGSLAQSLRELAAWQAEALIYTDLGSDPFSWCLAHYRLAPIQIVLPGIMQTTGIKSLDYYLSPEVMEPPDAEAHYTETLIRTQALPVMPRKPKRSSPLLSRAELGLPADRRIYLCPMTPFKFHPLFDQILAGILKQDPQALIWVLMHRQDGICQKLAGRWKKSLASFDAQLHFAPWQPPSQFLHLLEQVDVVLDSWPVGGGNTVFTCLGLGIPIVSWASPWFRGRVALGAYRLMKIAGPVAETPEETIQLALKLAQDSVWREALKSEILAKNQILFENPESLREFSDFVTEKVIAWRKTV</sequence>
<proteinExistence type="inferred from homology"/>
<dbReference type="Gene3D" id="1.25.40.10">
    <property type="entry name" value="Tetratricopeptide repeat domain"/>
    <property type="match status" value="1"/>
</dbReference>
<evidence type="ECO:0000256" key="5">
    <source>
        <dbReference type="ARBA" id="ARBA00022679"/>
    </source>
</evidence>
<evidence type="ECO:0000256" key="7">
    <source>
        <dbReference type="ARBA" id="ARBA00022803"/>
    </source>
</evidence>
<evidence type="ECO:0000256" key="2">
    <source>
        <dbReference type="ARBA" id="ARBA00005386"/>
    </source>
</evidence>
<evidence type="ECO:0000256" key="4">
    <source>
        <dbReference type="ARBA" id="ARBA00022676"/>
    </source>
</evidence>
<evidence type="ECO:0000256" key="6">
    <source>
        <dbReference type="ARBA" id="ARBA00022737"/>
    </source>
</evidence>
<evidence type="ECO:0000259" key="9">
    <source>
        <dbReference type="Pfam" id="PF13844"/>
    </source>
</evidence>
<dbReference type="InterPro" id="IPR019734">
    <property type="entry name" value="TPR_rpt"/>
</dbReference>
<feature type="repeat" description="TPR" evidence="8">
    <location>
        <begin position="52"/>
        <end position="85"/>
    </location>
</feature>
<keyword evidence="6" id="KW-0677">Repeat</keyword>
<dbReference type="SUPFAM" id="SSF48452">
    <property type="entry name" value="TPR-like"/>
    <property type="match status" value="1"/>
</dbReference>
<dbReference type="Pfam" id="PF13844">
    <property type="entry name" value="Glyco_transf_41"/>
    <property type="match status" value="1"/>
</dbReference>
<evidence type="ECO:0000256" key="8">
    <source>
        <dbReference type="PROSITE-ProRule" id="PRU00339"/>
    </source>
</evidence>
<feature type="domain" description="O-GlcNAc transferase C-terminal" evidence="9">
    <location>
        <begin position="508"/>
        <end position="684"/>
    </location>
</feature>
<evidence type="ECO:0000256" key="3">
    <source>
        <dbReference type="ARBA" id="ARBA00011970"/>
    </source>
</evidence>
<keyword evidence="7 8" id="KW-0802">TPR repeat</keyword>
<evidence type="ECO:0000313" key="11">
    <source>
        <dbReference type="Proteomes" id="UP000231019"/>
    </source>
</evidence>